<evidence type="ECO:0000313" key="3">
    <source>
        <dbReference type="EMBL" id="CAG8462893.1"/>
    </source>
</evidence>
<accession>A0A9N8VQN1</accession>
<evidence type="ECO:0000259" key="2">
    <source>
        <dbReference type="PROSITE" id="PS50897"/>
    </source>
</evidence>
<dbReference type="InterPro" id="IPR050618">
    <property type="entry name" value="Ubq-SigPath_Reg"/>
</dbReference>
<gene>
    <name evidence="3" type="ORF">PBRASI_LOCUS679</name>
</gene>
<proteinExistence type="predicted"/>
<dbReference type="Pfam" id="PF10607">
    <property type="entry name" value="CTLH"/>
    <property type="match status" value="1"/>
</dbReference>
<name>A0A9N8VQN1_9GLOM</name>
<dbReference type="OrthoDB" id="2415936at2759"/>
<dbReference type="InterPro" id="IPR006595">
    <property type="entry name" value="CTLH_C"/>
</dbReference>
<dbReference type="EMBL" id="CAJVPI010000036">
    <property type="protein sequence ID" value="CAG8462893.1"/>
    <property type="molecule type" value="Genomic_DNA"/>
</dbReference>
<feature type="domain" description="CTLH" evidence="2">
    <location>
        <begin position="53"/>
        <end position="105"/>
    </location>
</feature>
<dbReference type="InterPro" id="IPR024964">
    <property type="entry name" value="CTLH/CRA"/>
</dbReference>
<keyword evidence="4" id="KW-1185">Reference proteome</keyword>
<comment type="caution">
    <text evidence="3">The sequence shown here is derived from an EMBL/GenBank/DDBJ whole genome shotgun (WGS) entry which is preliminary data.</text>
</comment>
<dbReference type="PROSITE" id="PS50897">
    <property type="entry name" value="CTLH"/>
    <property type="match status" value="1"/>
</dbReference>
<reference evidence="3" key="1">
    <citation type="submission" date="2021-06" db="EMBL/GenBank/DDBJ databases">
        <authorList>
            <person name="Kallberg Y."/>
            <person name="Tangrot J."/>
            <person name="Rosling A."/>
        </authorList>
    </citation>
    <scope>NUCLEOTIDE SEQUENCE</scope>
    <source>
        <strain evidence="3">BR232B</strain>
    </source>
</reference>
<dbReference type="SMART" id="SM00668">
    <property type="entry name" value="CTLH"/>
    <property type="match status" value="1"/>
</dbReference>
<evidence type="ECO:0000313" key="4">
    <source>
        <dbReference type="Proteomes" id="UP000789739"/>
    </source>
</evidence>
<feature type="region of interest" description="Disordered" evidence="1">
    <location>
        <begin position="435"/>
        <end position="454"/>
    </location>
</feature>
<dbReference type="AlphaFoldDB" id="A0A9N8VQN1"/>
<dbReference type="PANTHER" id="PTHR12864">
    <property type="entry name" value="RAN BINDING PROTEIN 9-RELATED"/>
    <property type="match status" value="1"/>
</dbReference>
<dbReference type="Proteomes" id="UP000789739">
    <property type="component" value="Unassembled WGS sequence"/>
</dbReference>
<protein>
    <submittedName>
        <fullName evidence="3">6004_t:CDS:1</fullName>
    </submittedName>
</protein>
<organism evidence="3 4">
    <name type="scientific">Paraglomus brasilianum</name>
    <dbReference type="NCBI Taxonomy" id="144538"/>
    <lineage>
        <taxon>Eukaryota</taxon>
        <taxon>Fungi</taxon>
        <taxon>Fungi incertae sedis</taxon>
        <taxon>Mucoromycota</taxon>
        <taxon>Glomeromycotina</taxon>
        <taxon>Glomeromycetes</taxon>
        <taxon>Paraglomerales</taxon>
        <taxon>Paraglomeraceae</taxon>
        <taxon>Paraglomus</taxon>
    </lineage>
</organism>
<evidence type="ECO:0000256" key="1">
    <source>
        <dbReference type="SAM" id="MobiDB-lite"/>
    </source>
</evidence>
<sequence>MQYLPLPINLDLLDQLVYEYLRHEGILNEESVIDEWNKKYNKCTHNVEKLCKINEIRQLINKGEIQAAFECINQVYPELLLKPRLTFRLYKQQFIELSRDKQITNTTALEYLQRHLAPCALSSDPHAFTEFQQTLLSLVLGNNTTDDHSNSNSVFNSILSEDNLGSSVTPPKSTNKTSDDWSIRKREELADDVYNVLLRSMGIREPILALGIRYLIIIHNTYHALRGEEASIPEAAQLLLPERDEEDESVLSHMDGIAGTYDGIEVLDTDDMEIDQEAVMLLAQTVGISRLQARMSVKRAHGSSSEALFNELSRMRISRSLLNALCINYYVQRTAFPSSSQPLPSYSFPSNSSSPMLTPSTTLLNTYQPQSSNDSIERVGTCVREIVMKGEGNVAKRVLEHLSTSGVTSVYDKLCKWNRENEGIKCKNASSRERKIGGKQKNWSKDNDSNVGRNDNFEDKIENETMDDAFVQDTAFPYEDLEKTPVSPRLWFAWKQCEFLEHLRVNEWDQAVRILREEMSPLTITYPDLLDPLKDCTLLIVYRNSTKTPLSFLRTLFTRERSNNCAVAEERSIGNDERGQEREMVNVREVIDGIYANFNPQTLIRPLLTSLASSSYSPFATTSKDAASPPSLPSPIVPSLVVLFSHLLDIHSKWFEYQQSEDIFQSLFHLDELKKLEYFRVPLRLWKNGSADAVRFNIADNVITHIQEVMAWPRVQAINMLIEHGGNPETLLNAIF</sequence>